<accession>A0A5C6DU28</accession>
<organism evidence="1 2">
    <name type="scientific">Novipirellula aureliae</name>
    <dbReference type="NCBI Taxonomy" id="2527966"/>
    <lineage>
        <taxon>Bacteria</taxon>
        <taxon>Pseudomonadati</taxon>
        <taxon>Planctomycetota</taxon>
        <taxon>Planctomycetia</taxon>
        <taxon>Pirellulales</taxon>
        <taxon>Pirellulaceae</taxon>
        <taxon>Novipirellula</taxon>
    </lineage>
</organism>
<sequence length="78" mass="8912">MAGVVELFRNDFCDSLRHARDYVKANAAMEPSTNDVLLRARQHNTPIVVWRDGKVVELDPFSLEFGDVREEQPPANEK</sequence>
<name>A0A5C6DU28_9BACT</name>
<dbReference type="Proteomes" id="UP000315471">
    <property type="component" value="Unassembled WGS sequence"/>
</dbReference>
<dbReference type="EMBL" id="SJPY01000005">
    <property type="protein sequence ID" value="TWU40190.1"/>
    <property type="molecule type" value="Genomic_DNA"/>
</dbReference>
<gene>
    <name evidence="1" type="ORF">Q31b_35350</name>
</gene>
<reference evidence="1 2" key="1">
    <citation type="submission" date="2019-02" db="EMBL/GenBank/DDBJ databases">
        <title>Deep-cultivation of Planctomycetes and their phenomic and genomic characterization uncovers novel biology.</title>
        <authorList>
            <person name="Wiegand S."/>
            <person name="Jogler M."/>
            <person name="Boedeker C."/>
            <person name="Pinto D."/>
            <person name="Vollmers J."/>
            <person name="Rivas-Marin E."/>
            <person name="Kohn T."/>
            <person name="Peeters S.H."/>
            <person name="Heuer A."/>
            <person name="Rast P."/>
            <person name="Oberbeckmann S."/>
            <person name="Bunk B."/>
            <person name="Jeske O."/>
            <person name="Meyerdierks A."/>
            <person name="Storesund J.E."/>
            <person name="Kallscheuer N."/>
            <person name="Luecker S."/>
            <person name="Lage O.M."/>
            <person name="Pohl T."/>
            <person name="Merkel B.J."/>
            <person name="Hornburger P."/>
            <person name="Mueller R.-W."/>
            <person name="Bruemmer F."/>
            <person name="Labrenz M."/>
            <person name="Spormann A.M."/>
            <person name="Op Den Camp H."/>
            <person name="Overmann J."/>
            <person name="Amann R."/>
            <person name="Jetten M.S.M."/>
            <person name="Mascher T."/>
            <person name="Medema M.H."/>
            <person name="Devos D.P."/>
            <person name="Kaster A.-K."/>
            <person name="Ovreas L."/>
            <person name="Rohde M."/>
            <person name="Galperin M.Y."/>
            <person name="Jogler C."/>
        </authorList>
    </citation>
    <scope>NUCLEOTIDE SEQUENCE [LARGE SCALE GENOMIC DNA]</scope>
    <source>
        <strain evidence="1 2">Q31b</strain>
    </source>
</reference>
<dbReference type="RefSeq" id="WP_146600795.1">
    <property type="nucleotide sequence ID" value="NZ_SJPY01000005.1"/>
</dbReference>
<comment type="caution">
    <text evidence="1">The sequence shown here is derived from an EMBL/GenBank/DDBJ whole genome shotgun (WGS) entry which is preliminary data.</text>
</comment>
<protein>
    <submittedName>
        <fullName evidence="1">Uncharacterized protein</fullName>
    </submittedName>
</protein>
<keyword evidence="2" id="KW-1185">Reference proteome</keyword>
<evidence type="ECO:0000313" key="1">
    <source>
        <dbReference type="EMBL" id="TWU40190.1"/>
    </source>
</evidence>
<dbReference type="AlphaFoldDB" id="A0A5C6DU28"/>
<dbReference type="OrthoDB" id="286427at2"/>
<evidence type="ECO:0000313" key="2">
    <source>
        <dbReference type="Proteomes" id="UP000315471"/>
    </source>
</evidence>
<proteinExistence type="predicted"/>